<dbReference type="Proteomes" id="UP000253845">
    <property type="component" value="Unassembled WGS sequence"/>
</dbReference>
<proteinExistence type="predicted"/>
<evidence type="ECO:0000313" key="2">
    <source>
        <dbReference type="Proteomes" id="UP000253845"/>
    </source>
</evidence>
<protein>
    <submittedName>
        <fullName evidence="1">Uncharacterized protein</fullName>
    </submittedName>
</protein>
<sequence length="133" mass="14946">MGFHGIYSSIQGNSTSHTSAYIPYEPPDCRSIVIAESRGYPSVQSSDFHPSESDAIRLQFHLRTDYCSWIIWTLGVLTGYALKRRCLGRVGLKLFDRIPAYFDARDDGLIRINLRGEHQSGEAPPRTNQSDPA</sequence>
<evidence type="ECO:0000313" key="1">
    <source>
        <dbReference type="EMBL" id="RDH23160.1"/>
    </source>
</evidence>
<dbReference type="AlphaFoldDB" id="A0A370CAC2"/>
<reference evidence="1 2" key="1">
    <citation type="submission" date="2018-07" db="EMBL/GenBank/DDBJ databases">
        <title>Section-level genome sequencing of Aspergillus section Nigri to investigate inter- and intra-species variation.</title>
        <authorList>
            <consortium name="DOE Joint Genome Institute"/>
            <person name="Vesth T.C."/>
            <person name="Nybo J.L."/>
            <person name="Theobald S."/>
            <person name="Frisvad J.C."/>
            <person name="Larsen T.O."/>
            <person name="Nielsen K.F."/>
            <person name="Hoof J.B."/>
            <person name="Brandl J."/>
            <person name="Salamov A."/>
            <person name="Riley R."/>
            <person name="Gladden J.M."/>
            <person name="Phatale P."/>
            <person name="Nielsen M.T."/>
            <person name="Lyhne E.K."/>
            <person name="Kogle M.E."/>
            <person name="Strasser K."/>
            <person name="McDonnell E."/>
            <person name="Barry K."/>
            <person name="Clum A."/>
            <person name="Chen C."/>
            <person name="Nolan M."/>
            <person name="Sandor L."/>
            <person name="Kuo A."/>
            <person name="Lipzen A."/>
            <person name="Hainaut M."/>
            <person name="Drula E."/>
            <person name="Tsang A."/>
            <person name="Magnuson J.K."/>
            <person name="Henrissat B."/>
            <person name="Wiebenga A."/>
            <person name="Simmons B.A."/>
            <person name="Makela M.R."/>
            <person name="De vries R.P."/>
            <person name="Grigoriev I.V."/>
            <person name="Mortensen U.H."/>
            <person name="Baker S.E."/>
            <person name="Andersen M.R."/>
        </authorList>
    </citation>
    <scope>NUCLEOTIDE SEQUENCE [LARGE SCALE GENOMIC DNA]</scope>
    <source>
        <strain evidence="1 2">ATCC 13496</strain>
    </source>
</reference>
<accession>A0A370CAC2</accession>
<gene>
    <name evidence="1" type="ORF">M747DRAFT_231779</name>
</gene>
<organism evidence="1 2">
    <name type="scientific">Aspergillus niger ATCC 13496</name>
    <dbReference type="NCBI Taxonomy" id="1353008"/>
    <lineage>
        <taxon>Eukaryota</taxon>
        <taxon>Fungi</taxon>
        <taxon>Dikarya</taxon>
        <taxon>Ascomycota</taxon>
        <taxon>Pezizomycotina</taxon>
        <taxon>Eurotiomycetes</taxon>
        <taxon>Eurotiomycetidae</taxon>
        <taxon>Eurotiales</taxon>
        <taxon>Aspergillaceae</taxon>
        <taxon>Aspergillus</taxon>
        <taxon>Aspergillus subgen. Circumdati</taxon>
    </lineage>
</organism>
<dbReference type="VEuPathDB" id="FungiDB:M747DRAFT_231779"/>
<dbReference type="EMBL" id="KZ851905">
    <property type="protein sequence ID" value="RDH23160.1"/>
    <property type="molecule type" value="Genomic_DNA"/>
</dbReference>
<name>A0A370CAC2_ASPNG</name>